<evidence type="ECO:0000256" key="2">
    <source>
        <dbReference type="SAM" id="SignalP"/>
    </source>
</evidence>
<evidence type="ECO:0008006" key="5">
    <source>
        <dbReference type="Google" id="ProtNLM"/>
    </source>
</evidence>
<gene>
    <name evidence="3" type="ORF">HDG69_001664</name>
</gene>
<evidence type="ECO:0000313" key="4">
    <source>
        <dbReference type="Proteomes" id="UP000757540"/>
    </source>
</evidence>
<keyword evidence="2" id="KW-0732">Signal</keyword>
<evidence type="ECO:0000256" key="1">
    <source>
        <dbReference type="SAM" id="MobiDB-lite"/>
    </source>
</evidence>
<dbReference type="RefSeq" id="WP_171783339.1">
    <property type="nucleotide sequence ID" value="NZ_BAAAML010000014.1"/>
</dbReference>
<sequence length="184" mass="18137">MARARGRGVALVALLMGAALTGCTGGEPEQGDPGAPDARQTEEAGGSTAEGEAPDAGGEGDEGAADDEAEASLTVEADGDGPIGLATPDAPDGEAQELSGMLITGPGGCFAVEDGAPPQLVVFAEDAEFVLRDARPSVTTPAIGTVAVGEDFDFTAVEVPLGAVDGVPDECVDGAQETVLVVEE</sequence>
<comment type="caution">
    <text evidence="3">The sequence shown here is derived from an EMBL/GenBank/DDBJ whole genome shotgun (WGS) entry which is preliminary data.</text>
</comment>
<accession>A0ABX2A363</accession>
<dbReference type="Proteomes" id="UP000757540">
    <property type="component" value="Unassembled WGS sequence"/>
</dbReference>
<name>A0ABX2A363_9MICO</name>
<feature type="compositionally biased region" description="Low complexity" evidence="1">
    <location>
        <begin position="43"/>
        <end position="56"/>
    </location>
</feature>
<keyword evidence="4" id="KW-1185">Reference proteome</keyword>
<organism evidence="3 4">
    <name type="scientific">Isoptericola halotolerans</name>
    <dbReference type="NCBI Taxonomy" id="300560"/>
    <lineage>
        <taxon>Bacteria</taxon>
        <taxon>Bacillati</taxon>
        <taxon>Actinomycetota</taxon>
        <taxon>Actinomycetes</taxon>
        <taxon>Micrococcales</taxon>
        <taxon>Promicromonosporaceae</taxon>
        <taxon>Isoptericola</taxon>
    </lineage>
</organism>
<feature type="compositionally biased region" description="Acidic residues" evidence="1">
    <location>
        <begin position="58"/>
        <end position="70"/>
    </location>
</feature>
<dbReference type="PROSITE" id="PS51257">
    <property type="entry name" value="PROKAR_LIPOPROTEIN"/>
    <property type="match status" value="1"/>
</dbReference>
<feature type="chain" id="PRO_5045224989" description="Lipoprotein" evidence="2">
    <location>
        <begin position="22"/>
        <end position="184"/>
    </location>
</feature>
<proteinExistence type="predicted"/>
<protein>
    <recommendedName>
        <fullName evidence="5">Lipoprotein</fullName>
    </recommendedName>
</protein>
<feature type="signal peptide" evidence="2">
    <location>
        <begin position="1"/>
        <end position="21"/>
    </location>
</feature>
<dbReference type="EMBL" id="JABEZU010000002">
    <property type="protein sequence ID" value="NOV97089.1"/>
    <property type="molecule type" value="Genomic_DNA"/>
</dbReference>
<feature type="region of interest" description="Disordered" evidence="1">
    <location>
        <begin position="21"/>
        <end position="98"/>
    </location>
</feature>
<reference evidence="3 4" key="1">
    <citation type="submission" date="2020-05" db="EMBL/GenBank/DDBJ databases">
        <title>Genomic Encyclopedia of Type Strains, Phase III (KMG-III): the genomes of soil and plant-associated and newly described type strains.</title>
        <authorList>
            <person name="Whitman W."/>
        </authorList>
    </citation>
    <scope>NUCLEOTIDE SEQUENCE [LARGE SCALE GENOMIC DNA]</scope>
    <source>
        <strain evidence="3 4">KCTC 19046</strain>
    </source>
</reference>
<evidence type="ECO:0000313" key="3">
    <source>
        <dbReference type="EMBL" id="NOV97089.1"/>
    </source>
</evidence>